<evidence type="ECO:0000256" key="1">
    <source>
        <dbReference type="SAM" id="MobiDB-lite"/>
    </source>
</evidence>
<dbReference type="EMBL" id="BTSX01000001">
    <property type="protein sequence ID" value="GMS80259.1"/>
    <property type="molecule type" value="Genomic_DNA"/>
</dbReference>
<gene>
    <name evidence="2" type="ORF">PENTCL1PPCAC_2434</name>
</gene>
<dbReference type="Proteomes" id="UP001432027">
    <property type="component" value="Unassembled WGS sequence"/>
</dbReference>
<sequence>RSSTLSNTSNPLSLLPDPLPPPPPNPTLPLRNWRSIAVSLEESFRKLYLPSSRIILNSIGCSSKGD</sequence>
<comment type="caution">
    <text evidence="2">The sequence shown here is derived from an EMBL/GenBank/DDBJ whole genome shotgun (WGS) entry which is preliminary data.</text>
</comment>
<protein>
    <submittedName>
        <fullName evidence="2">Uncharacterized protein</fullName>
    </submittedName>
</protein>
<keyword evidence="3" id="KW-1185">Reference proteome</keyword>
<evidence type="ECO:0000313" key="3">
    <source>
        <dbReference type="Proteomes" id="UP001432027"/>
    </source>
</evidence>
<feature type="compositionally biased region" description="Low complexity" evidence="1">
    <location>
        <begin position="1"/>
        <end position="16"/>
    </location>
</feature>
<feature type="compositionally biased region" description="Pro residues" evidence="1">
    <location>
        <begin position="17"/>
        <end position="27"/>
    </location>
</feature>
<accession>A0AAV5SJJ2</accession>
<reference evidence="2" key="1">
    <citation type="submission" date="2023-10" db="EMBL/GenBank/DDBJ databases">
        <title>Genome assembly of Pristionchus species.</title>
        <authorList>
            <person name="Yoshida K."/>
            <person name="Sommer R.J."/>
        </authorList>
    </citation>
    <scope>NUCLEOTIDE SEQUENCE</scope>
    <source>
        <strain evidence="2">RS0144</strain>
    </source>
</reference>
<evidence type="ECO:0000313" key="2">
    <source>
        <dbReference type="EMBL" id="GMS80259.1"/>
    </source>
</evidence>
<name>A0AAV5SJJ2_9BILA</name>
<dbReference type="AlphaFoldDB" id="A0AAV5SJJ2"/>
<feature type="non-terminal residue" evidence="2">
    <location>
        <position position="1"/>
    </location>
</feature>
<feature type="region of interest" description="Disordered" evidence="1">
    <location>
        <begin position="1"/>
        <end position="28"/>
    </location>
</feature>
<proteinExistence type="predicted"/>
<organism evidence="2 3">
    <name type="scientific">Pristionchus entomophagus</name>
    <dbReference type="NCBI Taxonomy" id="358040"/>
    <lineage>
        <taxon>Eukaryota</taxon>
        <taxon>Metazoa</taxon>
        <taxon>Ecdysozoa</taxon>
        <taxon>Nematoda</taxon>
        <taxon>Chromadorea</taxon>
        <taxon>Rhabditida</taxon>
        <taxon>Rhabditina</taxon>
        <taxon>Diplogasteromorpha</taxon>
        <taxon>Diplogasteroidea</taxon>
        <taxon>Neodiplogasteridae</taxon>
        <taxon>Pristionchus</taxon>
    </lineage>
</organism>